<comment type="subcellular location">
    <subcellularLocation>
        <location evidence="1">Cytoplasm</location>
        <location evidence="1">Cytoskeleton</location>
    </subcellularLocation>
</comment>
<feature type="transmembrane region" description="Helical" evidence="6">
    <location>
        <begin position="263"/>
        <end position="285"/>
    </location>
</feature>
<proteinExistence type="inferred from homology"/>
<keyword evidence="6" id="KW-0812">Transmembrane</keyword>
<keyword evidence="10" id="KW-1185">Reference proteome</keyword>
<evidence type="ECO:0000256" key="6">
    <source>
        <dbReference type="SAM" id="Phobius"/>
    </source>
</evidence>
<dbReference type="EMBL" id="CAADRA010005577">
    <property type="protein sequence ID" value="VFT91386.1"/>
    <property type="molecule type" value="Genomic_DNA"/>
</dbReference>
<feature type="domain" description="Rab-GAP TBC" evidence="7">
    <location>
        <begin position="72"/>
        <end position="271"/>
    </location>
</feature>
<keyword evidence="2" id="KW-0963">Cytoplasm</keyword>
<accession>A0A485L3M3</accession>
<dbReference type="SMART" id="SM00164">
    <property type="entry name" value="TBC"/>
    <property type="match status" value="1"/>
</dbReference>
<dbReference type="Proteomes" id="UP000332933">
    <property type="component" value="Unassembled WGS sequence"/>
</dbReference>
<gene>
    <name evidence="9" type="primary">Aste57867_14566</name>
    <name evidence="8" type="ORF">As57867_014512</name>
    <name evidence="9" type="ORF">ASTE57867_14566</name>
</gene>
<organism evidence="9 10">
    <name type="scientific">Aphanomyces stellatus</name>
    <dbReference type="NCBI Taxonomy" id="120398"/>
    <lineage>
        <taxon>Eukaryota</taxon>
        <taxon>Sar</taxon>
        <taxon>Stramenopiles</taxon>
        <taxon>Oomycota</taxon>
        <taxon>Saprolegniomycetes</taxon>
        <taxon>Saprolegniales</taxon>
        <taxon>Verrucalvaceae</taxon>
        <taxon>Aphanomyces</taxon>
    </lineage>
</organism>
<dbReference type="PANTHER" id="PTHR22957">
    <property type="entry name" value="TBC1 DOMAIN FAMILY MEMBER GTPASE-ACTIVATING PROTEIN"/>
    <property type="match status" value="1"/>
</dbReference>
<dbReference type="OrthoDB" id="10263206at2759"/>
<evidence type="ECO:0000313" key="9">
    <source>
        <dbReference type="EMBL" id="VFT91386.1"/>
    </source>
</evidence>
<dbReference type="GO" id="GO:0005096">
    <property type="term" value="F:GTPase activator activity"/>
    <property type="evidence" value="ECO:0007669"/>
    <property type="project" value="TreeGrafter"/>
</dbReference>
<evidence type="ECO:0000313" key="10">
    <source>
        <dbReference type="Proteomes" id="UP000332933"/>
    </source>
</evidence>
<dbReference type="Gene3D" id="1.10.472.80">
    <property type="entry name" value="Ypt/Rab-GAP domain of gyp1p, domain 3"/>
    <property type="match status" value="1"/>
</dbReference>
<reference evidence="8" key="2">
    <citation type="submission" date="2019-06" db="EMBL/GenBank/DDBJ databases">
        <title>Genomics analysis of Aphanomyces spp. identifies a new class of oomycete effector associated with host adaptation.</title>
        <authorList>
            <person name="Gaulin E."/>
        </authorList>
    </citation>
    <scope>NUCLEOTIDE SEQUENCE</scope>
    <source>
        <strain evidence="8">CBS 578.67</strain>
    </source>
</reference>
<dbReference type="GO" id="GO:0005856">
    <property type="term" value="C:cytoskeleton"/>
    <property type="evidence" value="ECO:0007669"/>
    <property type="project" value="UniProtKB-SubCell"/>
</dbReference>
<evidence type="ECO:0000256" key="4">
    <source>
        <dbReference type="ARBA" id="ARBA00023306"/>
    </source>
</evidence>
<evidence type="ECO:0000256" key="3">
    <source>
        <dbReference type="ARBA" id="ARBA00023212"/>
    </source>
</evidence>
<evidence type="ECO:0000256" key="2">
    <source>
        <dbReference type="ARBA" id="ARBA00022490"/>
    </source>
</evidence>
<evidence type="ECO:0000256" key="5">
    <source>
        <dbReference type="ARBA" id="ARBA00061049"/>
    </source>
</evidence>
<keyword evidence="4" id="KW-0131">Cell cycle</keyword>
<dbReference type="Gene3D" id="1.10.8.270">
    <property type="entry name" value="putative rabgap domain of human tbc1 domain family member 14 like domains"/>
    <property type="match status" value="1"/>
</dbReference>
<evidence type="ECO:0000256" key="1">
    <source>
        <dbReference type="ARBA" id="ARBA00004245"/>
    </source>
</evidence>
<dbReference type="AlphaFoldDB" id="A0A485L3M3"/>
<dbReference type="PANTHER" id="PTHR22957:SF263">
    <property type="entry name" value="MITOTIC CHECK POINT PROTEIN BUB2"/>
    <property type="match status" value="1"/>
</dbReference>
<dbReference type="InterPro" id="IPR000195">
    <property type="entry name" value="Rab-GAP-TBC_dom"/>
</dbReference>
<comment type="similarity">
    <text evidence="5">Belongs to the BUB2 family.</text>
</comment>
<evidence type="ECO:0000313" key="8">
    <source>
        <dbReference type="EMBL" id="KAF0694578.1"/>
    </source>
</evidence>
<sequence length="386" mass="43720">MESSTAAATMHEAPLRASDALLRRRYMALLSGLPIMDKKGRLLTCRYDRLKELRRMVIVFGLPAEDDDECVENALTLRGRVWKMLLGMDDDSAYVERKQEYKRTVARGASTSDGEIRNDTFRTFRGDPSFARRVPEATLVRVLNAFLHDYGSSCPDGRDASDQPFRYFQGMNILSGIFLYVMPEDDAYLSFSSFVTKHCPRYVAPQLAGVHVACGLVDRCLQTLDYKLYKHLLSKGITAKVYAYPIILSFFACIPPLHELLHIWDVLLAMGVHFIVVLATAHVILMRTDLLHTDMHLMNKLNLRETPPLHAQLLIHVALQLLHRLPDELYFEIARHPFDAPDTLASICLCPATLNIVLEKVKKLKKDKSVKKAAAAALDTKPPWKL</sequence>
<dbReference type="PROSITE" id="PS50086">
    <property type="entry name" value="TBC_RABGAP"/>
    <property type="match status" value="1"/>
</dbReference>
<dbReference type="Pfam" id="PF00566">
    <property type="entry name" value="RabGAP-TBC"/>
    <property type="match status" value="1"/>
</dbReference>
<dbReference type="EMBL" id="VJMH01005556">
    <property type="protein sequence ID" value="KAF0694578.1"/>
    <property type="molecule type" value="Genomic_DNA"/>
</dbReference>
<keyword evidence="3" id="KW-0206">Cytoskeleton</keyword>
<dbReference type="InterPro" id="IPR035969">
    <property type="entry name" value="Rab-GAP_TBC_sf"/>
</dbReference>
<reference evidence="9 10" key="1">
    <citation type="submission" date="2019-03" db="EMBL/GenBank/DDBJ databases">
        <authorList>
            <person name="Gaulin E."/>
            <person name="Dumas B."/>
        </authorList>
    </citation>
    <scope>NUCLEOTIDE SEQUENCE [LARGE SCALE GENOMIC DNA]</scope>
    <source>
        <strain evidence="9">CBS 568.67</strain>
    </source>
</reference>
<keyword evidence="6" id="KW-1133">Transmembrane helix</keyword>
<evidence type="ECO:0000259" key="7">
    <source>
        <dbReference type="PROSITE" id="PS50086"/>
    </source>
</evidence>
<protein>
    <submittedName>
        <fullName evidence="9">Aste57867_14566 protein</fullName>
    </submittedName>
</protein>
<dbReference type="SUPFAM" id="SSF47923">
    <property type="entry name" value="Ypt/Rab-GAP domain of gyp1p"/>
    <property type="match status" value="2"/>
</dbReference>
<keyword evidence="6" id="KW-0472">Membrane</keyword>
<dbReference type="FunFam" id="1.10.8.270:FF:000035">
    <property type="entry name" value="Cell cycle arrest protein BUB2"/>
    <property type="match status" value="1"/>
</dbReference>
<feature type="transmembrane region" description="Helical" evidence="6">
    <location>
        <begin position="237"/>
        <end position="257"/>
    </location>
</feature>
<name>A0A485L3M3_9STRA</name>